<dbReference type="InterPro" id="IPR018961">
    <property type="entry name" value="DnaJ_homolog_subfam-C_membr-28"/>
</dbReference>
<evidence type="ECO:0000259" key="1">
    <source>
        <dbReference type="Pfam" id="PF09350"/>
    </source>
</evidence>
<dbReference type="Pfam" id="PF09350">
    <property type="entry name" value="DJC28_CD"/>
    <property type="match status" value="1"/>
</dbReference>
<comment type="caution">
    <text evidence="2">The sequence shown here is derived from an EMBL/GenBank/DDBJ whole genome shotgun (WGS) entry which is preliminary data.</text>
</comment>
<proteinExistence type="predicted"/>
<dbReference type="PANTHER" id="PTHR39158:SF1">
    <property type="entry name" value="DNAJ HOMOLOG SUBFAMILY C MEMBER 28"/>
    <property type="match status" value="1"/>
</dbReference>
<reference evidence="2" key="1">
    <citation type="submission" date="2024-05" db="EMBL/GenBank/DDBJ databases">
        <title>Metabacillus sp. nov., isolated from the rhizosphere soil of tomato plants.</title>
        <authorList>
            <person name="Ma R."/>
        </authorList>
    </citation>
    <scope>NUCLEOTIDE SEQUENCE</scope>
    <source>
        <strain evidence="2">DBTR6</strain>
    </source>
</reference>
<protein>
    <submittedName>
        <fullName evidence="2">DUF1992 domain-containing protein</fullName>
    </submittedName>
</protein>
<feature type="domain" description="DnaJ homologue subfamily C member 28 conserved" evidence="1">
    <location>
        <begin position="7"/>
        <end position="73"/>
    </location>
</feature>
<gene>
    <name evidence="2" type="ORF">K9V48_05155</name>
</gene>
<evidence type="ECO:0000313" key="2">
    <source>
        <dbReference type="EMBL" id="MBZ5749645.1"/>
    </source>
</evidence>
<sequence>MDIFSLIAEDKIRTAIKEGEFENLPGQGKPLQLEDLSHIPEDLRIAYKVLKNSNMISETERLKEELITIENLLDSCDSSEESQRLKTKKHEKQIRLEVLMKKRKALESKSSAFYKEKVFKQFEK</sequence>
<dbReference type="RefSeq" id="WP_224137479.1">
    <property type="nucleotide sequence ID" value="NZ_JAIQUM010000007.1"/>
</dbReference>
<dbReference type="PANTHER" id="PTHR39158">
    <property type="entry name" value="OS08G0560600 PROTEIN"/>
    <property type="match status" value="1"/>
</dbReference>
<name>A0ABS7UMV9_9BACI</name>
<accession>A0ABS7UMV9</accession>
<keyword evidence="3" id="KW-1185">Reference proteome</keyword>
<dbReference type="EMBL" id="JAIQUM010000007">
    <property type="protein sequence ID" value="MBZ5749645.1"/>
    <property type="molecule type" value="Genomic_DNA"/>
</dbReference>
<dbReference type="InterPro" id="IPR052573">
    <property type="entry name" value="DnaJ_C_subfamily_28"/>
</dbReference>
<dbReference type="Proteomes" id="UP001165287">
    <property type="component" value="Unassembled WGS sequence"/>
</dbReference>
<organism evidence="2 3">
    <name type="scientific">Metabacillus rhizolycopersici</name>
    <dbReference type="NCBI Taxonomy" id="2875709"/>
    <lineage>
        <taxon>Bacteria</taxon>
        <taxon>Bacillati</taxon>
        <taxon>Bacillota</taxon>
        <taxon>Bacilli</taxon>
        <taxon>Bacillales</taxon>
        <taxon>Bacillaceae</taxon>
        <taxon>Metabacillus</taxon>
    </lineage>
</organism>
<evidence type="ECO:0000313" key="3">
    <source>
        <dbReference type="Proteomes" id="UP001165287"/>
    </source>
</evidence>